<evidence type="ECO:0000313" key="2">
    <source>
        <dbReference type="EMBL" id="KAF6138978.1"/>
    </source>
</evidence>
<dbReference type="GO" id="GO:0010073">
    <property type="term" value="P:meristem maintenance"/>
    <property type="evidence" value="ECO:0007669"/>
    <property type="project" value="InterPro"/>
</dbReference>
<name>A0A7J7L8V2_9MAGN</name>
<keyword evidence="3" id="KW-1185">Reference proteome</keyword>
<feature type="domain" description="Aminotransferase-like plant mobile" evidence="1">
    <location>
        <begin position="23"/>
        <end position="145"/>
    </location>
</feature>
<accession>A0A7J7L8V2</accession>
<protein>
    <recommendedName>
        <fullName evidence="1">Aminotransferase-like plant mobile domain-containing protein</fullName>
    </recommendedName>
</protein>
<proteinExistence type="predicted"/>
<dbReference type="EMBL" id="JACGCM010002535">
    <property type="protein sequence ID" value="KAF6138978.1"/>
    <property type="molecule type" value="Genomic_DNA"/>
</dbReference>
<dbReference type="PANTHER" id="PTHR46033">
    <property type="entry name" value="PROTEIN MAIN-LIKE 2"/>
    <property type="match status" value="1"/>
</dbReference>
<evidence type="ECO:0000313" key="3">
    <source>
        <dbReference type="Proteomes" id="UP000541444"/>
    </source>
</evidence>
<dbReference type="PANTHER" id="PTHR46033:SF1">
    <property type="entry name" value="PROTEIN MAIN-LIKE 2"/>
    <property type="match status" value="1"/>
</dbReference>
<comment type="caution">
    <text evidence="2">The sequence shown here is derived from an EMBL/GenBank/DDBJ whole genome shotgun (WGS) entry which is preliminary data.</text>
</comment>
<dbReference type="AlphaFoldDB" id="A0A7J7L8V2"/>
<reference evidence="2 3" key="1">
    <citation type="journal article" date="2020" name="IScience">
        <title>Genome Sequencing of the Endangered Kingdonia uniflora (Circaeasteraceae, Ranunculales) Reveals Potential Mechanisms of Evolutionary Specialization.</title>
        <authorList>
            <person name="Sun Y."/>
            <person name="Deng T."/>
            <person name="Zhang A."/>
            <person name="Moore M.J."/>
            <person name="Landis J.B."/>
            <person name="Lin N."/>
            <person name="Zhang H."/>
            <person name="Zhang X."/>
            <person name="Huang J."/>
            <person name="Zhang X."/>
            <person name="Sun H."/>
            <person name="Wang H."/>
        </authorList>
    </citation>
    <scope>NUCLEOTIDE SEQUENCE [LARGE SCALE GENOMIC DNA]</scope>
    <source>
        <strain evidence="2">TB1705</strain>
        <tissue evidence="2">Leaf</tissue>
    </source>
</reference>
<dbReference type="Proteomes" id="UP000541444">
    <property type="component" value="Unassembled WGS sequence"/>
</dbReference>
<sequence length="336" mass="39630">MDFAHFPKLVGIPTEIDSDQYEHCTCWKWGESVTNRYSGPALLKFREVLDKYKVDDVVWNPYKDKMDYAHGFKEITYFYGALASLDHVQPYYPNRVVRQFSRKQGSPRKPLCPEVSKLWISEKPRKYNPKYEWADCFSEKKWKDYILKKAERGQRISQWNLLRESIDQLKEDIQLKRVLEEQCALAYTDLPAQLDAKLAIVQSHKPMTDINLTIKYDDLLSTHEELKKKLIAKENLVFFQCKKLVNTEEMKKSLKVNNNEWVVWSQSLKKALESEGMRDMRDPTFEELFEQNERSFTIAQQGPKGDYHKDLVSTAVTLENVVIARRDIMAKKKKIQ</sequence>
<organism evidence="2 3">
    <name type="scientific">Kingdonia uniflora</name>
    <dbReference type="NCBI Taxonomy" id="39325"/>
    <lineage>
        <taxon>Eukaryota</taxon>
        <taxon>Viridiplantae</taxon>
        <taxon>Streptophyta</taxon>
        <taxon>Embryophyta</taxon>
        <taxon>Tracheophyta</taxon>
        <taxon>Spermatophyta</taxon>
        <taxon>Magnoliopsida</taxon>
        <taxon>Ranunculales</taxon>
        <taxon>Circaeasteraceae</taxon>
        <taxon>Kingdonia</taxon>
    </lineage>
</organism>
<dbReference type="OrthoDB" id="1939162at2759"/>
<dbReference type="InterPro" id="IPR019557">
    <property type="entry name" value="AminoTfrase-like_pln_mobile"/>
</dbReference>
<dbReference type="Pfam" id="PF10536">
    <property type="entry name" value="PMD"/>
    <property type="match status" value="1"/>
</dbReference>
<gene>
    <name evidence="2" type="ORF">GIB67_010704</name>
</gene>
<dbReference type="InterPro" id="IPR044824">
    <property type="entry name" value="MAIN-like"/>
</dbReference>
<evidence type="ECO:0000259" key="1">
    <source>
        <dbReference type="Pfam" id="PF10536"/>
    </source>
</evidence>